<protein>
    <recommendedName>
        <fullName evidence="1">F-box domain-containing protein</fullName>
    </recommendedName>
</protein>
<reference evidence="2" key="1">
    <citation type="submission" date="2014-01" db="EMBL/GenBank/DDBJ databases">
        <title>The genome of the white-rot fungus Pycnoporus cinnabarinus: a basidiomycete model with a versatile arsenal for lignocellulosic biomass breakdown.</title>
        <authorList>
            <person name="Levasseur A."/>
            <person name="Lomascolo A."/>
            <person name="Ruiz-Duenas F.J."/>
            <person name="Uzan E."/>
            <person name="Piumi F."/>
            <person name="Kues U."/>
            <person name="Ram A.F.J."/>
            <person name="Murat C."/>
            <person name="Haon M."/>
            <person name="Benoit I."/>
            <person name="Arfi Y."/>
            <person name="Chevret D."/>
            <person name="Drula E."/>
            <person name="Kwon M.J."/>
            <person name="Gouret P."/>
            <person name="Lesage-Meessen L."/>
            <person name="Lombard V."/>
            <person name="Mariette J."/>
            <person name="Noirot C."/>
            <person name="Park J."/>
            <person name="Patyshakuliyeva A."/>
            <person name="Wieneger R.A.B."/>
            <person name="Wosten H.A.B."/>
            <person name="Martin F."/>
            <person name="Coutinho P.M."/>
            <person name="de Vries R."/>
            <person name="Martinez A.T."/>
            <person name="Klopp C."/>
            <person name="Pontarotti P."/>
            <person name="Henrissat B."/>
            <person name="Record E."/>
        </authorList>
    </citation>
    <scope>NUCLEOTIDE SEQUENCE [LARGE SCALE GENOMIC DNA]</scope>
    <source>
        <strain evidence="2">BRFM137</strain>
    </source>
</reference>
<proteinExistence type="predicted"/>
<organism evidence="2 3">
    <name type="scientific">Pycnoporus cinnabarinus</name>
    <name type="common">Cinnabar-red polypore</name>
    <name type="synonym">Trametes cinnabarina</name>
    <dbReference type="NCBI Taxonomy" id="5643"/>
    <lineage>
        <taxon>Eukaryota</taxon>
        <taxon>Fungi</taxon>
        <taxon>Dikarya</taxon>
        <taxon>Basidiomycota</taxon>
        <taxon>Agaricomycotina</taxon>
        <taxon>Agaricomycetes</taxon>
        <taxon>Polyporales</taxon>
        <taxon>Polyporaceae</taxon>
        <taxon>Trametes</taxon>
    </lineage>
</organism>
<dbReference type="InterPro" id="IPR001810">
    <property type="entry name" value="F-box_dom"/>
</dbReference>
<dbReference type="OrthoDB" id="3219396at2759"/>
<evidence type="ECO:0000259" key="1">
    <source>
        <dbReference type="Pfam" id="PF12937"/>
    </source>
</evidence>
<gene>
    <name evidence="2" type="ORF">BN946_scf185042.g10</name>
</gene>
<dbReference type="HOGENOM" id="CLU_403894_0_0_1"/>
<dbReference type="SUPFAM" id="SSF81383">
    <property type="entry name" value="F-box domain"/>
    <property type="match status" value="1"/>
</dbReference>
<sequence>MSLPRDCLDRLPNDILLDGVMSYLDIFDILRLRRVSVLYYELTHHAAVWKRLLREVDIPLPPLPPSTRHTPPYMSGFEVERLLCRAYSLHRNWNAGTPRCLYSAQFSAHHRVLDMVMVPGGRYLVASVTNRSEEIYSLLVFAIDIQGHFRALAKTDTATKAYDIRAKYVTVRGEQSLAITYLRRDYHHKTDRKKALKHEIPNVSQYSTYYEIDPEVEFRFECIALRIRLAALDELTDLCIKLNAAEFIHRASLLPRPFEYLVCIRSGPTHRLLCPDIEEVFGAAYLAVAKCPNDIILKPIDGGPSMTITCAPATSVADKPHRIRAIKLIPKDNNVFVVREVDLPLTPDQRCPGYLFETFSIIHNRTNPKPEVRSPESRRFHINLGHLAHVYVANPNNPPRSEHSLIGTLPNERSSDSIPPPLLVLAHRVKPESVVYIRLPPKRTVLQLPPTPPSGGAIPQPEQTQITYRHVLHVFEPWAQDVDLNSNVRVLPALRHPLLCLSEWDDITDTPLITRVRALVNKAMHGSWMVEDGNDRLQLTNFEGGPARLNKRVAALAWDETIGRLVVAEPDSETLHIFDFAHEPKLDKHLQRLPRGLRDIPNAEVLLDGVVEYGGEQDATAEGTTKRLR</sequence>
<dbReference type="AlphaFoldDB" id="A0A060S9P0"/>
<comment type="caution">
    <text evidence="2">The sequence shown here is derived from an EMBL/GenBank/DDBJ whole genome shotgun (WGS) entry which is preliminary data.</text>
</comment>
<dbReference type="Proteomes" id="UP000029665">
    <property type="component" value="Unassembled WGS sequence"/>
</dbReference>
<dbReference type="Gene3D" id="1.20.1280.50">
    <property type="match status" value="1"/>
</dbReference>
<accession>A0A060S9P0</accession>
<evidence type="ECO:0000313" key="2">
    <source>
        <dbReference type="EMBL" id="CDO69108.1"/>
    </source>
</evidence>
<dbReference type="InterPro" id="IPR036047">
    <property type="entry name" value="F-box-like_dom_sf"/>
</dbReference>
<dbReference type="STRING" id="5643.A0A060S9P0"/>
<feature type="domain" description="F-box" evidence="1">
    <location>
        <begin position="8"/>
        <end position="54"/>
    </location>
</feature>
<keyword evidence="3" id="KW-1185">Reference proteome</keyword>
<dbReference type="Pfam" id="PF12937">
    <property type="entry name" value="F-box-like"/>
    <property type="match status" value="1"/>
</dbReference>
<dbReference type="EMBL" id="CCBP010000034">
    <property type="protein sequence ID" value="CDO69108.1"/>
    <property type="molecule type" value="Genomic_DNA"/>
</dbReference>
<dbReference type="OMA" id="CHFAYIS"/>
<evidence type="ECO:0000313" key="3">
    <source>
        <dbReference type="Proteomes" id="UP000029665"/>
    </source>
</evidence>
<name>A0A060S9P0_PYCCI</name>